<dbReference type="GO" id="GO:0010499">
    <property type="term" value="P:proteasomal ubiquitin-independent protein catabolic process"/>
    <property type="evidence" value="ECO:0007669"/>
    <property type="project" value="TreeGrafter"/>
</dbReference>
<dbReference type="Proteomes" id="UP000758603">
    <property type="component" value="Unassembled WGS sequence"/>
</dbReference>
<feature type="domain" description="Proteasome activator Blm10 middle HEAT repeats region" evidence="6">
    <location>
        <begin position="337"/>
        <end position="851"/>
    </location>
</feature>
<keyword evidence="8" id="KW-1185">Reference proteome</keyword>
<comment type="caution">
    <text evidence="7">The sequence shown here is derived from an EMBL/GenBank/DDBJ whole genome shotgun (WGS) entry which is preliminary data.</text>
</comment>
<dbReference type="GO" id="GO:0006281">
    <property type="term" value="P:DNA repair"/>
    <property type="evidence" value="ECO:0007669"/>
    <property type="project" value="UniProtKB-KW"/>
</dbReference>
<dbReference type="PANTHER" id="PTHR32170">
    <property type="entry name" value="PROTEASOME ACTIVATOR COMPLEX SUBUNIT 4"/>
    <property type="match status" value="1"/>
</dbReference>
<dbReference type="Pfam" id="PF16507">
    <property type="entry name" value="HEAT_PSME4_mid"/>
    <property type="match status" value="1"/>
</dbReference>
<dbReference type="GO" id="GO:0016504">
    <property type="term" value="F:peptidase activator activity"/>
    <property type="evidence" value="ECO:0007669"/>
    <property type="project" value="InterPro"/>
</dbReference>
<dbReference type="RefSeq" id="XP_045953350.1">
    <property type="nucleotide sequence ID" value="XM_046108143.1"/>
</dbReference>
<keyword evidence="2" id="KW-0677">Repeat</keyword>
<dbReference type="EMBL" id="JAGPXC010000009">
    <property type="protein sequence ID" value="KAH6646836.1"/>
    <property type="molecule type" value="Genomic_DNA"/>
</dbReference>
<keyword evidence="4" id="KW-0234">DNA repair</keyword>
<evidence type="ECO:0000256" key="3">
    <source>
        <dbReference type="ARBA" id="ARBA00022763"/>
    </source>
</evidence>
<evidence type="ECO:0000259" key="6">
    <source>
        <dbReference type="Pfam" id="PF16507"/>
    </source>
</evidence>
<evidence type="ECO:0000256" key="4">
    <source>
        <dbReference type="ARBA" id="ARBA00023204"/>
    </source>
</evidence>
<evidence type="ECO:0000256" key="1">
    <source>
        <dbReference type="ARBA" id="ARBA00005739"/>
    </source>
</evidence>
<reference evidence="7" key="1">
    <citation type="journal article" date="2021" name="Nat. Commun.">
        <title>Genetic determinants of endophytism in the Arabidopsis root mycobiome.</title>
        <authorList>
            <person name="Mesny F."/>
            <person name="Miyauchi S."/>
            <person name="Thiergart T."/>
            <person name="Pickel B."/>
            <person name="Atanasova L."/>
            <person name="Karlsson M."/>
            <person name="Huettel B."/>
            <person name="Barry K.W."/>
            <person name="Haridas S."/>
            <person name="Chen C."/>
            <person name="Bauer D."/>
            <person name="Andreopoulos W."/>
            <person name="Pangilinan J."/>
            <person name="LaButti K."/>
            <person name="Riley R."/>
            <person name="Lipzen A."/>
            <person name="Clum A."/>
            <person name="Drula E."/>
            <person name="Henrissat B."/>
            <person name="Kohler A."/>
            <person name="Grigoriev I.V."/>
            <person name="Martin F.M."/>
            <person name="Hacquard S."/>
        </authorList>
    </citation>
    <scope>NUCLEOTIDE SEQUENCE</scope>
    <source>
        <strain evidence="7">MPI-SDFR-AT-0073</strain>
    </source>
</reference>
<comment type="similarity">
    <text evidence="1">Belongs to the BLM10 family.</text>
</comment>
<evidence type="ECO:0000259" key="5">
    <source>
        <dbReference type="Pfam" id="PF11919"/>
    </source>
</evidence>
<dbReference type="Pfam" id="PF11919">
    <property type="entry name" value="PSME4_C"/>
    <property type="match status" value="1"/>
</dbReference>
<dbReference type="GO" id="GO:0005829">
    <property type="term" value="C:cytosol"/>
    <property type="evidence" value="ECO:0007669"/>
    <property type="project" value="TreeGrafter"/>
</dbReference>
<evidence type="ECO:0000256" key="2">
    <source>
        <dbReference type="ARBA" id="ARBA00022737"/>
    </source>
</evidence>
<proteinExistence type="inferred from homology"/>
<dbReference type="SUPFAM" id="SSF48371">
    <property type="entry name" value="ARM repeat"/>
    <property type="match status" value="2"/>
</dbReference>
<dbReference type="GO" id="GO:0005634">
    <property type="term" value="C:nucleus"/>
    <property type="evidence" value="ECO:0007669"/>
    <property type="project" value="TreeGrafter"/>
</dbReference>
<dbReference type="InterPro" id="IPR032430">
    <property type="entry name" value="Blm10_mid"/>
</dbReference>
<evidence type="ECO:0000313" key="7">
    <source>
        <dbReference type="EMBL" id="KAH6646836.1"/>
    </source>
</evidence>
<dbReference type="PANTHER" id="PTHR32170:SF3">
    <property type="entry name" value="PROTEASOME ACTIVATOR COMPLEX SUBUNIT 4"/>
    <property type="match status" value="1"/>
</dbReference>
<evidence type="ECO:0000313" key="8">
    <source>
        <dbReference type="Proteomes" id="UP000758603"/>
    </source>
</evidence>
<dbReference type="InterPro" id="IPR021843">
    <property type="entry name" value="PSME4_C"/>
</dbReference>
<dbReference type="InterPro" id="IPR035309">
    <property type="entry name" value="PSME4"/>
</dbReference>
<sequence>MDNPLDHLLAATTIQTLRSTEKHTLLNCLELLPFRIKGNAERYDALKILLTQLYLAIKTGDYRSEAQYWTEELKRWSELNGDLPRNVRATLVKIYYQLALSPGMDHISVGTFTRMVRILVHGQNDDKLCRKDLTLNWRPMYDQLKAIYLNTASSCILSSNRPVEDPSFLCWIARDFFDPQDNYTILEQILPHFNTADSDGSVGVVSMIWLMVPTSPAPETALYSQLSDILPVYFQLHAYEALSVEGSFELVEVFSRLARSHLEHWHTSFAAYGIFDKTQSSEIFTAVGKLLLSDEDPEIQSISKIRRFALTTNTAVWIVYSLSPFCNGQNSSILSDLSCFIASVQAFYNPAVEEPPWLGIVALMLQCLTQEFCGRWNKEKEEALSPPPERKIDDELKRQFVLLLQGPVLSGCFSTNRSVSGCCIEATRNLAYLEPDLVLPAALHRFYAGRDSSQIDACWQLSALRLLHRLSSIISKQKGFRCHVPTLVAFALEGIGAYDLKYTNACLQLIRTMLCNPWTQFSQLGGSQDMILVMTAEGPDIEMDYHAGTSDEQEIEILCSSASGFANLTSVLLDKVFDFMMSSGADPPTTEFNQILNGLITEVCMEWLKALSPELLDRAIKKLAECISSTAMPSAATAAGLICSAACTANPEKALKSFIPMLIRLIRHEIAAEDNTIASVEGLLSKKYPYLSWYAEILQNCLRKGGHGLLQYEADLLGLARFVQEKCLKRRGSTFVGPFISSLLQGLTDIYVVGSSWGFPDSQITKEQLLSQHWDKMADDLSAREIRWHCPTPIEVRSAYRVFMSQITDLGKRLRNLVENDKLARNTNWALDISDALSHARELFCGVATLFDPYQTLAAKYGDDDESDRVHARGHGFKPILERSSPLYADIQKLRQETGSLVSRVHNILTDLGEENRSCFRSLYSLYKVLVDCVGFCNCRNLVNEHREVYLIWARDFKLSGLQKECYPRPLHVQRALVYYQMWQKFRSGCRHMDNLEKQILRDLVDGCTSRYDDVRGAAVKVLVCSLATLTGSALFVVPMIINKLESLIERGDQARVKSALNTLLEKDVFQALHRHCCLEIPRFIRLCMRTSSIDWPWVRELSEEIFDSLANFNRALEEQAFVDESIVDVIRPAGDFSDKIQARCNAIISMRAELKKQKTSLGIELLRSAADSQFYLPLIKIFFYDFEGDIPPEYIHFLAEGAIARDSKLRSVCGDDISDVIDLSIAKCTFAYDLEAYLCTQGENRSSVAMIAPGKDTSWTDKYLTQFRDFHDIREDETFVDDSRYGSFVWGTELETSLVDVPSIPDNCEFGIIGSYLTREWFEAFFRHMQEEPEDSDEIANPRLRPHDVRLLVRVFNLMGAGKAVAQLQDIRELAMQAFGDGESSWQHVAMAGIMLALFLSSTTGSRAFQRQVMDFITTIGLHIFKNKLTSENIFPWQRLFWELGNFDPRRYPQLLQDIVSFRLDPEKSSFQNAQQLHAIRWFVVGLGWRFRHERPIVADLLAHGNSDRGVCYATAGLLAEIYNRRHHDSFCDVRTQMDENRAQSSIGIRSYSTGPQIAIAVFRKLEELRRECTSQAPSKTYIYTCLMVLEWLGRSIRDPLCGQLIEFVPVPILNELFHMMSLQHSDMKEIAGIATINLFLLAKLPFQKDECQTFLEALINKAKSSDSLRQRKKALKTIRLVYLERLLKNNQQEQIFVLNSLSRMLEDSQVEFREQVSSELSTLICRTRLTVAEPIINALSERYAKILGKWKQAVGTTGGCIKQRHAAVMGLSSLIEASHHITLPPPWVCRLLLALGNVAHADDSMVGKSADAVIAKFREARRANWDDVSRCFTAEELELLQSSRGRSYFS</sequence>
<protein>
    <recommendedName>
        <fullName evidence="9">Proteasome activator complex subunit 4</fullName>
    </recommendedName>
</protein>
<dbReference type="GO" id="GO:0070628">
    <property type="term" value="F:proteasome binding"/>
    <property type="evidence" value="ECO:0007669"/>
    <property type="project" value="InterPro"/>
</dbReference>
<dbReference type="GeneID" id="70137034"/>
<name>A0A9P8UCL2_9PEZI</name>
<evidence type="ECO:0008006" key="9">
    <source>
        <dbReference type="Google" id="ProtNLM"/>
    </source>
</evidence>
<keyword evidence="3" id="KW-0227">DNA damage</keyword>
<gene>
    <name evidence="7" type="ORF">BKA67DRAFT_663210</name>
</gene>
<accession>A0A9P8UCL2</accession>
<organism evidence="7 8">
    <name type="scientific">Truncatella angustata</name>
    <dbReference type="NCBI Taxonomy" id="152316"/>
    <lineage>
        <taxon>Eukaryota</taxon>
        <taxon>Fungi</taxon>
        <taxon>Dikarya</taxon>
        <taxon>Ascomycota</taxon>
        <taxon>Pezizomycotina</taxon>
        <taxon>Sordariomycetes</taxon>
        <taxon>Xylariomycetidae</taxon>
        <taxon>Amphisphaeriales</taxon>
        <taxon>Sporocadaceae</taxon>
        <taxon>Truncatella</taxon>
    </lineage>
</organism>
<feature type="domain" description="Proteasome activator complex subunit 4 C-terminal" evidence="5">
    <location>
        <begin position="1765"/>
        <end position="1851"/>
    </location>
</feature>
<dbReference type="InterPro" id="IPR016024">
    <property type="entry name" value="ARM-type_fold"/>
</dbReference>
<dbReference type="OrthoDB" id="17907at2759"/>